<keyword evidence="1" id="KW-0732">Signal</keyword>
<dbReference type="OrthoDB" id="4221926at2759"/>
<dbReference type="Pfam" id="PF08787">
    <property type="entry name" value="Alginate_lyase2"/>
    <property type="match status" value="1"/>
</dbReference>
<feature type="signal peptide" evidence="1">
    <location>
        <begin position="1"/>
        <end position="23"/>
    </location>
</feature>
<reference evidence="4" key="3">
    <citation type="submission" date="2019-09" db="EMBL/GenBank/DDBJ databases">
        <authorList>
            <person name="Gao Z."/>
        </authorList>
    </citation>
    <scope>NUCLEOTIDE SEQUENCE</scope>
    <source>
        <tissue evidence="4">Leaves</tissue>
    </source>
</reference>
<evidence type="ECO:0000313" key="5">
    <source>
        <dbReference type="Proteomes" id="UP000516437"/>
    </source>
</evidence>
<reference evidence="4" key="1">
    <citation type="submission" date="2018-07" db="EMBL/GenBank/DDBJ databases">
        <authorList>
            <person name="Gao Z.-S."/>
            <person name="Jia H.-M."/>
            <person name="Jia H.-J."/>
            <person name="Cai Q.-L."/>
            <person name="Wang Y."/>
            <person name="Zhao H.-B."/>
        </authorList>
    </citation>
    <scope>NUCLEOTIDE SEQUENCE</scope>
    <source>
        <tissue evidence="4">Leaves</tissue>
    </source>
</reference>
<name>A0A6A1W599_9ROSI</name>
<dbReference type="EMBL" id="RXIC02000024">
    <property type="protein sequence ID" value="KAB1210334.1"/>
    <property type="molecule type" value="Genomic_DNA"/>
</dbReference>
<reference evidence="4 5" key="2">
    <citation type="journal article" date="2019" name="Plant Biotechnol. J.">
        <title>The red bayberry genome and genetic basis of sex determination.</title>
        <authorList>
            <person name="Jia H.M."/>
            <person name="Jia H.J."/>
            <person name="Cai Q.L."/>
            <person name="Wang Y."/>
            <person name="Zhao H.B."/>
            <person name="Yang W.F."/>
            <person name="Wang G.Y."/>
            <person name="Li Y.H."/>
            <person name="Zhan D.L."/>
            <person name="Shen Y.T."/>
            <person name="Niu Q.F."/>
            <person name="Chang L."/>
            <person name="Qiu J."/>
            <person name="Zhao L."/>
            <person name="Xie H.B."/>
            <person name="Fu W.Y."/>
            <person name="Jin J."/>
            <person name="Li X.W."/>
            <person name="Jiao Y."/>
            <person name="Zhou C.C."/>
            <person name="Tu T."/>
            <person name="Chai C.Y."/>
            <person name="Gao J.L."/>
            <person name="Fan L.J."/>
            <person name="van de Weg E."/>
            <person name="Wang J.Y."/>
            <person name="Gao Z.S."/>
        </authorList>
    </citation>
    <scope>NUCLEOTIDE SEQUENCE [LARGE SCALE GENOMIC DNA]</scope>
    <source>
        <tissue evidence="4">Leaves</tissue>
    </source>
</reference>
<evidence type="ECO:0000313" key="4">
    <source>
        <dbReference type="EMBL" id="KAB1220073.1"/>
    </source>
</evidence>
<proteinExistence type="predicted"/>
<evidence type="ECO:0000256" key="1">
    <source>
        <dbReference type="SAM" id="SignalP"/>
    </source>
</evidence>
<organism evidence="4 5">
    <name type="scientific">Morella rubra</name>
    <name type="common">Chinese bayberry</name>
    <dbReference type="NCBI Taxonomy" id="262757"/>
    <lineage>
        <taxon>Eukaryota</taxon>
        <taxon>Viridiplantae</taxon>
        <taxon>Streptophyta</taxon>
        <taxon>Embryophyta</taxon>
        <taxon>Tracheophyta</taxon>
        <taxon>Spermatophyta</taxon>
        <taxon>Magnoliopsida</taxon>
        <taxon>eudicotyledons</taxon>
        <taxon>Gunneridae</taxon>
        <taxon>Pentapetalae</taxon>
        <taxon>rosids</taxon>
        <taxon>fabids</taxon>
        <taxon>Fagales</taxon>
        <taxon>Myricaceae</taxon>
        <taxon>Morella</taxon>
    </lineage>
</organism>
<dbReference type="EMBL" id="RXIC02000021">
    <property type="protein sequence ID" value="KAB1220073.1"/>
    <property type="molecule type" value="Genomic_DNA"/>
</dbReference>
<dbReference type="SUPFAM" id="SSF49899">
    <property type="entry name" value="Concanavalin A-like lectins/glucanases"/>
    <property type="match status" value="1"/>
</dbReference>
<protein>
    <submittedName>
        <fullName evidence="4">Citrate-binding protein</fullName>
    </submittedName>
</protein>
<sequence>MALRVRLALMSLGLFFIIGRACASNTTDLTEGFISLPLDQSSFVIQSPYNVPQYQRYSLIDEVHRLWVYSTDKPHTPASKTSTRTEIRIYGYDYSSGVWQFEGYGYVPQGKSGVCIMQVFGASPHATTLMLRVYNGSLYYNTGPVLVPNIYDRWFK</sequence>
<dbReference type="Proteomes" id="UP000516437">
    <property type="component" value="Chromosome 3"/>
</dbReference>
<dbReference type="PANTHER" id="PTHR33681:SF4">
    <property type="entry name" value="OS12G0171100 PROTEIN"/>
    <property type="match status" value="1"/>
</dbReference>
<keyword evidence="5" id="KW-1185">Reference proteome</keyword>
<dbReference type="Proteomes" id="UP000516437">
    <property type="component" value="Chromosome 6"/>
</dbReference>
<feature type="chain" id="PRO_5035382572" evidence="1">
    <location>
        <begin position="24"/>
        <end position="156"/>
    </location>
</feature>
<evidence type="ECO:0000259" key="2">
    <source>
        <dbReference type="Pfam" id="PF08787"/>
    </source>
</evidence>
<accession>A0A6A1W599</accession>
<evidence type="ECO:0000313" key="3">
    <source>
        <dbReference type="EMBL" id="KAB1210334.1"/>
    </source>
</evidence>
<comment type="caution">
    <text evidence="4">The sequence shown here is derived from an EMBL/GenBank/DDBJ whole genome shotgun (WGS) entry which is preliminary data.</text>
</comment>
<dbReference type="InterPro" id="IPR013320">
    <property type="entry name" value="ConA-like_dom_sf"/>
</dbReference>
<feature type="domain" description="Alginate lyase 2" evidence="2">
    <location>
        <begin position="39"/>
        <end position="143"/>
    </location>
</feature>
<dbReference type="InterPro" id="IPR014895">
    <property type="entry name" value="Alginate_lyase_2"/>
</dbReference>
<dbReference type="PANTHER" id="PTHR33681">
    <property type="entry name" value="BINDING PROTEIN, PUTATIVE, EXPRESSED-RELATED"/>
    <property type="match status" value="1"/>
</dbReference>
<gene>
    <name evidence="4" type="ORF">CJ030_MR3G005560</name>
    <name evidence="3" type="ORF">CJ030_MR6G024159</name>
</gene>
<dbReference type="AlphaFoldDB" id="A0A6A1W599"/>